<dbReference type="InterPro" id="IPR013783">
    <property type="entry name" value="Ig-like_fold"/>
</dbReference>
<evidence type="ECO:0000256" key="6">
    <source>
        <dbReference type="SAM" id="SignalP"/>
    </source>
</evidence>
<dbReference type="Pfam" id="PF22815">
    <property type="entry name" value="CatAgl_D1"/>
    <property type="match status" value="1"/>
</dbReference>
<evidence type="ECO:0000256" key="2">
    <source>
        <dbReference type="ARBA" id="ARBA00004496"/>
    </source>
</evidence>
<dbReference type="Gene3D" id="2.60.40.10">
    <property type="entry name" value="Immunoglobulins"/>
    <property type="match status" value="3"/>
</dbReference>
<dbReference type="Pfam" id="PF22544">
    <property type="entry name" value="HYDIN_VesB_CFA65-like_Ig"/>
    <property type="match status" value="1"/>
</dbReference>
<dbReference type="Pfam" id="PF15780">
    <property type="entry name" value="ASH"/>
    <property type="match status" value="1"/>
</dbReference>
<dbReference type="InterPro" id="IPR000421">
    <property type="entry name" value="FA58C"/>
</dbReference>
<dbReference type="InterPro" id="IPR055149">
    <property type="entry name" value="Agl_cat_D2"/>
</dbReference>
<dbReference type="Gene3D" id="2.160.20.10">
    <property type="entry name" value="Single-stranded right-handed beta-helix, Pectin lyase-like"/>
    <property type="match status" value="1"/>
</dbReference>
<accession>A0ABS5L7X5</accession>
<evidence type="ECO:0000256" key="3">
    <source>
        <dbReference type="ARBA" id="ARBA00022490"/>
    </source>
</evidence>
<feature type="domain" description="F5/8 type C" evidence="7">
    <location>
        <begin position="799"/>
        <end position="954"/>
    </location>
</feature>
<sequence length="1202" mass="120361">MSRSARAGIPGARKHPTRRALAAALGAVLATAGTLVALAASPAAAAGATGGGGASLPYVEVEAAKAATTGTLIGPSFSQGQLADEASYRQAVTLAGNGSGQSITFTTPVATNSIDLRYSIPDSSDGSVYTAPLSLYVNGTKQSNLTLTNAYSWYYGSYPFTNTPSSGNPHHFYDEVHQLFNTTYQAGTTFKLQVDAGDSASSYTVNLADFENVGPALTQPAGSVSVTSEGADATGVNDSTSAFNAAIAAAGAGGTVWIPPGTFNIPGHISVNNVTVAGAGMWYSTVTGTAPGFYGNSAPNPSTNVHLSNFAIFGNVQQRDDSAQVNGIGGAMSDSTVSDIWIEHMKVGAWMDGPMDKLTFSGMRIRNTTADGINFHGGVTNSTVTNSDIRNTGDDGIATWADSGIGADANDTISNNTVQDQQLANGIAIYGGHDNTVSGNLVVDTGITQGGGIQVGQRFSSTPVGTTTIENNTLIRDGSLDPNWQFGVGALWFDGSQGAITGPINVSNALIEQSPFEAVQWVEGTVSGVSLNNVTIAGTGTFAMQEQTGGAATFQNVTATGVAQANAGNAPSYSCEGNSFAITDNGGNSGVSPTQCITTSPAPVFPPYPASSVSTSPGSLNFGSVATGATSAAQTVTVSNPTGSAAAVSSIAAGGDFAQTNNCGSSIAANGSCTVNVTFTPSAAGARSGSLTVNAGGVTDTVSLSGTGIAPGPVLNANPASLAFARTAVGASAGPQTVTITNSGTSAASVSGVSVTGDYSQTNNCSSIAVNASCSVTVKFTPTAGGARTGSLTVASNATNTPTTVALSGTGVDGTVNLAAGQPATASSSNGAYVPANLTDSDPSTYWESANGSFPQWAQVDLGQNWSVGKVVLRLPPSTAWSARTETLSVLGSTDGTNFSTIVGSAGYTFDPNANNNTVTIPFTTTTARYLRVNITANSGWSAGQLSDFQAYLGSGGGSTGPSIATNQTSLSFGNQAVGSTSGTQAVTVTNSGNGAAAISSIAATGDFAQTNNCGSSLAAGASCTVNVTFTPTASGARTGSLSIASNAPNSPATVALTGTGGSANTDLALNQPASASGSTQNYAPANAVDGDTSTYWESTDNAFPQWLQVDLGAAKSVSKIVLDLPPATAWATRTQTLSVLGSTDGSTFSTVVGSANYTFNPSTGNTVTITFPSTSTRYLRLNFTANTGWPAGQLSEFQVFQ</sequence>
<keyword evidence="9" id="KW-1185">Reference proteome</keyword>
<dbReference type="InterPro" id="IPR011050">
    <property type="entry name" value="Pectin_lyase_fold/virulence"/>
</dbReference>
<dbReference type="SMART" id="SM00710">
    <property type="entry name" value="PbH1"/>
    <property type="match status" value="7"/>
</dbReference>
<dbReference type="NCBIfam" id="NF012200">
    <property type="entry name" value="choice_anch_D"/>
    <property type="match status" value="3"/>
</dbReference>
<dbReference type="Proteomes" id="UP000730482">
    <property type="component" value="Unassembled WGS sequence"/>
</dbReference>
<dbReference type="CDD" id="cd14490">
    <property type="entry name" value="CBM6-CBM35-CBM36_like_1"/>
    <property type="match status" value="1"/>
</dbReference>
<dbReference type="PROSITE" id="PS51318">
    <property type="entry name" value="TAT"/>
    <property type="match status" value="1"/>
</dbReference>
<dbReference type="Pfam" id="PF22816">
    <property type="entry name" value="CatAgl_D2"/>
    <property type="match status" value="1"/>
</dbReference>
<dbReference type="InterPro" id="IPR012334">
    <property type="entry name" value="Pectin_lyas_fold"/>
</dbReference>
<reference evidence="8 9" key="1">
    <citation type="submission" date="2020-02" db="EMBL/GenBank/DDBJ databases">
        <title>Acidophilic actinobacteria isolated from forest soil.</title>
        <authorList>
            <person name="Golinska P."/>
        </authorList>
    </citation>
    <scope>NUCLEOTIDE SEQUENCE [LARGE SCALE GENOMIC DNA]</scope>
    <source>
        <strain evidence="8 9">NL8</strain>
    </source>
</reference>
<dbReference type="InterPro" id="IPR054090">
    <property type="entry name" value="Cep192_Spd-2-like_dom"/>
</dbReference>
<gene>
    <name evidence="8" type="ORF">KGQ19_47250</name>
</gene>
<keyword evidence="6" id="KW-0732">Signal</keyword>
<name>A0ABS5L7X5_9ACTN</name>
<feature type="signal peptide" evidence="6">
    <location>
        <begin position="1"/>
        <end position="39"/>
    </location>
</feature>
<feature type="domain" description="F5/8 type C" evidence="7">
    <location>
        <begin position="1053"/>
        <end position="1202"/>
    </location>
</feature>
<comment type="subcellular location">
    <subcellularLocation>
        <location evidence="1">Cell projection</location>
        <location evidence="1">Cilium</location>
    </subcellularLocation>
    <subcellularLocation>
        <location evidence="2">Cytoplasm</location>
    </subcellularLocation>
</comment>
<keyword evidence="3" id="KW-0963">Cytoplasm</keyword>
<dbReference type="SUPFAM" id="SSF49785">
    <property type="entry name" value="Galactose-binding domain-like"/>
    <property type="match status" value="2"/>
</dbReference>
<dbReference type="InterPro" id="IPR006626">
    <property type="entry name" value="PbH1"/>
</dbReference>
<evidence type="ECO:0000256" key="4">
    <source>
        <dbReference type="ARBA" id="ARBA00023069"/>
    </source>
</evidence>
<evidence type="ECO:0000256" key="1">
    <source>
        <dbReference type="ARBA" id="ARBA00004138"/>
    </source>
</evidence>
<dbReference type="InterPro" id="IPR031549">
    <property type="entry name" value="ASH"/>
</dbReference>
<evidence type="ECO:0000313" key="8">
    <source>
        <dbReference type="EMBL" id="MBS2554478.1"/>
    </source>
</evidence>
<dbReference type="Pfam" id="PF00754">
    <property type="entry name" value="F5_F8_type_C"/>
    <property type="match status" value="2"/>
</dbReference>
<comment type="caution">
    <text evidence="8">The sequence shown here is derived from an EMBL/GenBank/DDBJ whole genome shotgun (WGS) entry which is preliminary data.</text>
</comment>
<feature type="chain" id="PRO_5047487664" evidence="6">
    <location>
        <begin position="40"/>
        <end position="1202"/>
    </location>
</feature>
<protein>
    <submittedName>
        <fullName evidence="8">Choice-of-anchor D domain-containing protein</fullName>
    </submittedName>
</protein>
<dbReference type="Pfam" id="PF22073">
    <property type="entry name" value="Cep192_D4"/>
    <property type="match status" value="1"/>
</dbReference>
<dbReference type="InterPro" id="IPR053879">
    <property type="entry name" value="HYDIN_VesB_CFA65-like_Ig"/>
</dbReference>
<dbReference type="EMBL" id="JAAFYZ010000382">
    <property type="protein sequence ID" value="MBS2554478.1"/>
    <property type="molecule type" value="Genomic_DNA"/>
</dbReference>
<keyword evidence="5" id="KW-0966">Cell projection</keyword>
<evidence type="ECO:0000259" key="7">
    <source>
        <dbReference type="PROSITE" id="PS50022"/>
    </source>
</evidence>
<dbReference type="SMART" id="SM00231">
    <property type="entry name" value="FA58C"/>
    <property type="match status" value="2"/>
</dbReference>
<dbReference type="PROSITE" id="PS50022">
    <property type="entry name" value="FA58C_3"/>
    <property type="match status" value="2"/>
</dbReference>
<proteinExistence type="predicted"/>
<dbReference type="Gene3D" id="2.60.120.260">
    <property type="entry name" value="Galactose-binding domain-like"/>
    <property type="match status" value="2"/>
</dbReference>
<dbReference type="InterPro" id="IPR033801">
    <property type="entry name" value="CBM6-CBM35-CBM36-like_1"/>
</dbReference>
<evidence type="ECO:0000256" key="5">
    <source>
        <dbReference type="ARBA" id="ARBA00023273"/>
    </source>
</evidence>
<evidence type="ECO:0000313" key="9">
    <source>
        <dbReference type="Proteomes" id="UP000730482"/>
    </source>
</evidence>
<dbReference type="InterPro" id="IPR006311">
    <property type="entry name" value="TAT_signal"/>
</dbReference>
<organism evidence="8 9">
    <name type="scientific">Catenulispora pinistramenti</name>
    <dbReference type="NCBI Taxonomy" id="2705254"/>
    <lineage>
        <taxon>Bacteria</taxon>
        <taxon>Bacillati</taxon>
        <taxon>Actinomycetota</taxon>
        <taxon>Actinomycetes</taxon>
        <taxon>Catenulisporales</taxon>
        <taxon>Catenulisporaceae</taxon>
        <taxon>Catenulispora</taxon>
    </lineage>
</organism>
<dbReference type="SUPFAM" id="SSF51126">
    <property type="entry name" value="Pectin lyase-like"/>
    <property type="match status" value="1"/>
</dbReference>
<dbReference type="RefSeq" id="WP_212021955.1">
    <property type="nucleotide sequence ID" value="NZ_JAAFYZ010000382.1"/>
</dbReference>
<keyword evidence="4" id="KW-0969">Cilium</keyword>
<dbReference type="InterPro" id="IPR008979">
    <property type="entry name" value="Galactose-bd-like_sf"/>
</dbReference>